<dbReference type="RefSeq" id="WP_144676459.1">
    <property type="nucleotide sequence ID" value="NZ_LK996017.1"/>
</dbReference>
<sequence>METALGYVQDFWGLLLVMAAFIIYLVSQGRAKAGKILLSLMLRLEKQAEEYALLTGEEKFRFVVERGYQLLPKYIEMFITYKMFVELAYELYEEAKSYLMSLDKKSIPVQIKNHKEIDHG</sequence>
<reference evidence="2" key="1">
    <citation type="submission" date="2014-07" db="EMBL/GenBank/DDBJ databases">
        <authorList>
            <person name="Hornung V.Bastian."/>
        </authorList>
    </citation>
    <scope>NUCLEOTIDE SEQUENCE</scope>
    <source>
        <strain evidence="2">PCE-S</strain>
    </source>
</reference>
<gene>
    <name evidence="2" type="ORF">DPCES_4247</name>
</gene>
<evidence type="ECO:0000313" key="2">
    <source>
        <dbReference type="EMBL" id="CDX04133.1"/>
    </source>
</evidence>
<evidence type="ECO:0000256" key="1">
    <source>
        <dbReference type="SAM" id="Phobius"/>
    </source>
</evidence>
<organism evidence="2">
    <name type="scientific">Desulfitobacterium hafniense</name>
    <name type="common">Desulfitobacterium frappieri</name>
    <dbReference type="NCBI Taxonomy" id="49338"/>
    <lineage>
        <taxon>Bacteria</taxon>
        <taxon>Bacillati</taxon>
        <taxon>Bacillota</taxon>
        <taxon>Clostridia</taxon>
        <taxon>Eubacteriales</taxon>
        <taxon>Desulfitobacteriaceae</taxon>
        <taxon>Desulfitobacterium</taxon>
    </lineage>
</organism>
<keyword evidence="1" id="KW-0472">Membrane</keyword>
<dbReference type="PATRIC" id="fig|49338.4.peg.4575"/>
<proteinExistence type="predicted"/>
<keyword evidence="1" id="KW-0812">Transmembrane</keyword>
<dbReference type="EMBL" id="LK996017">
    <property type="protein sequence ID" value="CDX04133.1"/>
    <property type="molecule type" value="Genomic_DNA"/>
</dbReference>
<keyword evidence="1" id="KW-1133">Transmembrane helix</keyword>
<dbReference type="AlphaFoldDB" id="A0A098B5H6"/>
<protein>
    <submittedName>
        <fullName evidence="2">Uncharacterized protein</fullName>
    </submittedName>
</protein>
<feature type="transmembrane region" description="Helical" evidence="1">
    <location>
        <begin position="6"/>
        <end position="26"/>
    </location>
</feature>
<accession>A0A098B5H6</accession>
<name>A0A098B5H6_DESHA</name>